<comment type="pathway">
    <text evidence="1">Cofactor biosynthesis; adenosylcobalamin biosynthesis; adenosylcobalamin from cob(II)yrinate a,c-diamide: step 2/7.</text>
</comment>
<dbReference type="InterPro" id="IPR027417">
    <property type="entry name" value="P-loop_NTPase"/>
</dbReference>
<evidence type="ECO:0000313" key="11">
    <source>
        <dbReference type="Proteomes" id="UP000824259"/>
    </source>
</evidence>
<evidence type="ECO:0000256" key="2">
    <source>
        <dbReference type="ARBA" id="ARBA00007487"/>
    </source>
</evidence>
<dbReference type="CDD" id="cd00561">
    <property type="entry name" value="CobA_ACA"/>
    <property type="match status" value="1"/>
</dbReference>
<dbReference type="InterPro" id="IPR003724">
    <property type="entry name" value="CblAdoTrfase_CobA"/>
</dbReference>
<reference evidence="10" key="1">
    <citation type="journal article" date="2021" name="PeerJ">
        <title>Extensive microbial diversity within the chicken gut microbiome revealed by metagenomics and culture.</title>
        <authorList>
            <person name="Gilroy R."/>
            <person name="Ravi A."/>
            <person name="Getino M."/>
            <person name="Pursley I."/>
            <person name="Horton D.L."/>
            <person name="Alikhan N.F."/>
            <person name="Baker D."/>
            <person name="Gharbi K."/>
            <person name="Hall N."/>
            <person name="Watson M."/>
            <person name="Adriaenssens E.M."/>
            <person name="Foster-Nyarko E."/>
            <person name="Jarju S."/>
            <person name="Secka A."/>
            <person name="Antonio M."/>
            <person name="Oren A."/>
            <person name="Chaudhuri R.R."/>
            <person name="La Ragione R."/>
            <person name="Hildebrand F."/>
            <person name="Pallen M.J."/>
        </authorList>
    </citation>
    <scope>NUCLEOTIDE SEQUENCE</scope>
    <source>
        <strain evidence="10">CHK169-11906</strain>
    </source>
</reference>
<reference evidence="10" key="2">
    <citation type="submission" date="2021-04" db="EMBL/GenBank/DDBJ databases">
        <authorList>
            <person name="Gilroy R."/>
        </authorList>
    </citation>
    <scope>NUCLEOTIDE SEQUENCE</scope>
    <source>
        <strain evidence="10">CHK169-11906</strain>
    </source>
</reference>
<dbReference type="PANTHER" id="PTHR46638:SF1">
    <property type="entry name" value="CORRINOID ADENOSYLTRANSFERASE"/>
    <property type="match status" value="1"/>
</dbReference>
<comment type="catalytic activity">
    <reaction evidence="9">
        <text>2 cob(II)alamin + reduced [electron-transfer flavoprotein] + 2 ATP = 2 adenosylcob(III)alamin + 2 triphosphate + oxidized [electron-transfer flavoprotein] + 3 H(+)</text>
        <dbReference type="Rhea" id="RHEA:28671"/>
        <dbReference type="Rhea" id="RHEA-COMP:10685"/>
        <dbReference type="Rhea" id="RHEA-COMP:10686"/>
        <dbReference type="ChEBI" id="CHEBI:15378"/>
        <dbReference type="ChEBI" id="CHEBI:16304"/>
        <dbReference type="ChEBI" id="CHEBI:18036"/>
        <dbReference type="ChEBI" id="CHEBI:18408"/>
        <dbReference type="ChEBI" id="CHEBI:30616"/>
        <dbReference type="ChEBI" id="CHEBI:57692"/>
        <dbReference type="ChEBI" id="CHEBI:58307"/>
        <dbReference type="EC" id="2.5.1.17"/>
    </reaction>
</comment>
<dbReference type="NCBIfam" id="TIGR00708">
    <property type="entry name" value="cobA"/>
    <property type="match status" value="1"/>
</dbReference>
<evidence type="ECO:0000256" key="5">
    <source>
        <dbReference type="ARBA" id="ARBA00031529"/>
    </source>
</evidence>
<gene>
    <name evidence="10" type="primary">cobO</name>
    <name evidence="10" type="ORF">H9779_03600</name>
</gene>
<evidence type="ECO:0000256" key="7">
    <source>
        <dbReference type="ARBA" id="ARBA00033354"/>
    </source>
</evidence>
<dbReference type="SUPFAM" id="SSF52540">
    <property type="entry name" value="P-loop containing nucleoside triphosphate hydrolases"/>
    <property type="match status" value="1"/>
</dbReference>
<dbReference type="GO" id="GO:0005524">
    <property type="term" value="F:ATP binding"/>
    <property type="evidence" value="ECO:0007669"/>
    <property type="project" value="InterPro"/>
</dbReference>
<dbReference type="PANTHER" id="PTHR46638">
    <property type="entry name" value="CORRINOID ADENOSYLTRANSFERASE"/>
    <property type="match status" value="1"/>
</dbReference>
<comment type="catalytic activity">
    <reaction evidence="8">
        <text>2 cob(II)yrinate a,c diamide + reduced [electron-transfer flavoprotein] + 2 ATP = 2 adenosylcob(III)yrinate a,c-diamide + 2 triphosphate + oxidized [electron-transfer flavoprotein] + 3 H(+)</text>
        <dbReference type="Rhea" id="RHEA:11528"/>
        <dbReference type="Rhea" id="RHEA-COMP:10685"/>
        <dbReference type="Rhea" id="RHEA-COMP:10686"/>
        <dbReference type="ChEBI" id="CHEBI:15378"/>
        <dbReference type="ChEBI" id="CHEBI:18036"/>
        <dbReference type="ChEBI" id="CHEBI:30616"/>
        <dbReference type="ChEBI" id="CHEBI:57692"/>
        <dbReference type="ChEBI" id="CHEBI:58307"/>
        <dbReference type="ChEBI" id="CHEBI:58503"/>
        <dbReference type="ChEBI" id="CHEBI:58537"/>
        <dbReference type="EC" id="2.5.1.17"/>
    </reaction>
</comment>
<dbReference type="PIRSF" id="PIRSF015617">
    <property type="entry name" value="Adensltrnsf_CobA"/>
    <property type="match status" value="1"/>
</dbReference>
<accession>A0A9D2IEI8</accession>
<evidence type="ECO:0000313" key="10">
    <source>
        <dbReference type="EMBL" id="HJA98668.1"/>
    </source>
</evidence>
<evidence type="ECO:0000256" key="9">
    <source>
        <dbReference type="ARBA" id="ARBA00048692"/>
    </source>
</evidence>
<sequence length="172" mass="19233">MEQTGYLHVYTGNGKGKTTSAFGLAVRALCAGRSVYIGQFVKSMKYNETKIEQLFDRVRIEQLGSGCFITREPAPEDIRLAQEGWARCAALLESGEYDLVILDELTIALHFGLLTTDQVLKTLARRNRSVEVVITGRYAPQALIDAADLVTEMQEIKHYYTKGVLSREGIDR</sequence>
<dbReference type="Pfam" id="PF02572">
    <property type="entry name" value="CobA_CobO_BtuR"/>
    <property type="match status" value="1"/>
</dbReference>
<name>A0A9D2IEI8_9BACT</name>
<evidence type="ECO:0000256" key="6">
    <source>
        <dbReference type="ARBA" id="ARBA00033334"/>
    </source>
</evidence>
<organism evidence="10 11">
    <name type="scientific">Candidatus Alistipes avicola</name>
    <dbReference type="NCBI Taxonomy" id="2838432"/>
    <lineage>
        <taxon>Bacteria</taxon>
        <taxon>Pseudomonadati</taxon>
        <taxon>Bacteroidota</taxon>
        <taxon>Bacteroidia</taxon>
        <taxon>Bacteroidales</taxon>
        <taxon>Rikenellaceae</taxon>
        <taxon>Alistipes</taxon>
    </lineage>
</organism>
<dbReference type="GO" id="GO:0009236">
    <property type="term" value="P:cobalamin biosynthetic process"/>
    <property type="evidence" value="ECO:0007669"/>
    <property type="project" value="InterPro"/>
</dbReference>
<comment type="function">
    <text evidence="4">Required for both de novo synthesis of the corrin ring for the assimilation of exogenous corrinoids. Participates in the adenosylation of a variety of incomplete and complete corrinoids.</text>
</comment>
<comment type="similarity">
    <text evidence="2">Belongs to the Cob(I)alamin adenosyltransferase family.</text>
</comment>
<comment type="caution">
    <text evidence="10">The sequence shown here is derived from an EMBL/GenBank/DDBJ whole genome shotgun (WGS) entry which is preliminary data.</text>
</comment>
<dbReference type="NCBIfam" id="NF004637">
    <property type="entry name" value="PRK05986.1"/>
    <property type="match status" value="1"/>
</dbReference>
<dbReference type="GO" id="GO:0008817">
    <property type="term" value="F:corrinoid adenosyltransferase activity"/>
    <property type="evidence" value="ECO:0007669"/>
    <property type="project" value="UniProtKB-EC"/>
</dbReference>
<evidence type="ECO:0000256" key="3">
    <source>
        <dbReference type="ARBA" id="ARBA00012454"/>
    </source>
</evidence>
<evidence type="ECO:0000256" key="1">
    <source>
        <dbReference type="ARBA" id="ARBA00005121"/>
    </source>
</evidence>
<dbReference type="Gene3D" id="3.40.50.300">
    <property type="entry name" value="P-loop containing nucleotide triphosphate hydrolases"/>
    <property type="match status" value="1"/>
</dbReference>
<proteinExistence type="inferred from homology"/>
<dbReference type="AlphaFoldDB" id="A0A9D2IEI8"/>
<dbReference type="EMBL" id="DWYR01000009">
    <property type="protein sequence ID" value="HJA98668.1"/>
    <property type="molecule type" value="Genomic_DNA"/>
</dbReference>
<evidence type="ECO:0000256" key="8">
    <source>
        <dbReference type="ARBA" id="ARBA00048555"/>
    </source>
</evidence>
<keyword evidence="10" id="KW-0808">Transferase</keyword>
<evidence type="ECO:0000256" key="4">
    <source>
        <dbReference type="ARBA" id="ARBA00024929"/>
    </source>
</evidence>
<dbReference type="Proteomes" id="UP000824259">
    <property type="component" value="Unassembled WGS sequence"/>
</dbReference>
<protein>
    <recommendedName>
        <fullName evidence="3">corrinoid adenosyltransferase</fullName>
        <ecNumber evidence="3">2.5.1.17</ecNumber>
    </recommendedName>
    <alternativeName>
        <fullName evidence="5">Cob(II)alamin adenosyltransferase</fullName>
    </alternativeName>
    <alternativeName>
        <fullName evidence="7">Cob(II)yrinic acid a,c-diamide adenosyltransferase</fullName>
    </alternativeName>
    <alternativeName>
        <fullName evidence="6">Cobinamide/cobalamin adenosyltransferase</fullName>
    </alternativeName>
</protein>
<dbReference type="EC" id="2.5.1.17" evidence="3"/>